<dbReference type="Gene3D" id="3.90.1310.10">
    <property type="entry name" value="Penicillin-binding protein 2a (Domain 2)"/>
    <property type="match status" value="1"/>
</dbReference>
<protein>
    <submittedName>
        <fullName evidence="6">Peptidoglycan glycosyltransferase/penicillin-binding protein 2</fullName>
    </submittedName>
</protein>
<dbReference type="Gene3D" id="3.40.710.10">
    <property type="entry name" value="DD-peptidase/beta-lactamase superfamily"/>
    <property type="match status" value="1"/>
</dbReference>
<reference evidence="6 7" key="1">
    <citation type="submission" date="2019-03" db="EMBL/GenBank/DDBJ databases">
        <title>Genomic Encyclopedia of Type Strains, Phase IV (KMG-IV): sequencing the most valuable type-strain genomes for metagenomic binning, comparative biology and taxonomic classification.</title>
        <authorList>
            <person name="Goeker M."/>
        </authorList>
    </citation>
    <scope>NUCLEOTIDE SEQUENCE [LARGE SCALE GENOMIC DNA]</scope>
    <source>
        <strain evidence="6 7">DSM 26752</strain>
    </source>
</reference>
<dbReference type="Pfam" id="PF00905">
    <property type="entry name" value="Transpeptidase"/>
    <property type="match status" value="1"/>
</dbReference>
<evidence type="ECO:0000256" key="2">
    <source>
        <dbReference type="ARBA" id="ARBA00007171"/>
    </source>
</evidence>
<comment type="subcellular location">
    <subcellularLocation>
        <location evidence="1">Membrane</location>
    </subcellularLocation>
</comment>
<dbReference type="PANTHER" id="PTHR30627">
    <property type="entry name" value="PEPTIDOGLYCAN D,D-TRANSPEPTIDASE"/>
    <property type="match status" value="1"/>
</dbReference>
<dbReference type="Proteomes" id="UP000294567">
    <property type="component" value="Unassembled WGS sequence"/>
</dbReference>
<accession>A0A4R3L269</accession>
<gene>
    <name evidence="6" type="ORF">EDD65_102235</name>
</gene>
<comment type="caution">
    <text evidence="6">The sequence shown here is derived from an EMBL/GenBank/DDBJ whole genome shotgun (WGS) entry which is preliminary data.</text>
</comment>
<sequence length="550" mass="62275">MNRYRKNIVNNRIIKMLIISSLLFSLLILRLVYIQIGEHEKLKIQALKQRSHEISLYPNRGIIYDRNLIPLTNREVIPTAFFYKDSILEDEKLKQFIIDNSEFDEKQLEKYIQNKNSIIEIPLNLEVTSPNEEKIFIENKTIRYENDSMLAHVIGYINKAENRGESGIEKAYDEILRDSDSYSLYLEVDKAKKIILNGEYEVSQNKNTMDPKAVKLTIDYHIQKIVENVLDKNKIKGSVIVADVDTGDIRAMASRPNFNQNEIDEYLNREDMALYNKAIQVANPPGSLFKTVVLLAALEKDISYLDKVFYCSGYEQINNVPIKCNNGRGHGYIGLKDAFSKSCNCAFIQLGQEIGGDSIIYMAEKLGMGKKINIGLIEEVEGNLPKGEELKGPAIGNISIGQGSIELTPLQVTNMMMIIANKGIKKDMTIVDGITTKDGYMIKEFKRNNGERVVSQYIAEIVQNFMIDVVENGTARSMNLKHIGGAGGKTGSAQAVLNRKETIHGWFSGFYPKLKPKYVITVFVEESFSGSKVAVSIFEEIVKEIYKINR</sequence>
<keyword evidence="3" id="KW-0472">Membrane</keyword>
<evidence type="ECO:0000313" key="7">
    <source>
        <dbReference type="Proteomes" id="UP000294567"/>
    </source>
</evidence>
<name>A0A4R3L269_9FIRM</name>
<dbReference type="SUPFAM" id="SSF56519">
    <property type="entry name" value="Penicillin binding protein dimerisation domain"/>
    <property type="match status" value="1"/>
</dbReference>
<dbReference type="GO" id="GO:0008658">
    <property type="term" value="F:penicillin binding"/>
    <property type="evidence" value="ECO:0007669"/>
    <property type="project" value="InterPro"/>
</dbReference>
<keyword evidence="7" id="KW-1185">Reference proteome</keyword>
<dbReference type="EMBL" id="SMAE01000002">
    <property type="protein sequence ID" value="TCS91301.1"/>
    <property type="molecule type" value="Genomic_DNA"/>
</dbReference>
<dbReference type="InterPro" id="IPR005311">
    <property type="entry name" value="PBP_dimer"/>
</dbReference>
<evidence type="ECO:0000256" key="3">
    <source>
        <dbReference type="ARBA" id="ARBA00023136"/>
    </source>
</evidence>
<dbReference type="InterPro" id="IPR012338">
    <property type="entry name" value="Beta-lactam/transpept-like"/>
</dbReference>
<evidence type="ECO:0000256" key="1">
    <source>
        <dbReference type="ARBA" id="ARBA00004370"/>
    </source>
</evidence>
<dbReference type="GO" id="GO:0005886">
    <property type="term" value="C:plasma membrane"/>
    <property type="evidence" value="ECO:0007669"/>
    <property type="project" value="TreeGrafter"/>
</dbReference>
<evidence type="ECO:0000313" key="6">
    <source>
        <dbReference type="EMBL" id="TCS91301.1"/>
    </source>
</evidence>
<evidence type="ECO:0000259" key="5">
    <source>
        <dbReference type="Pfam" id="PF03717"/>
    </source>
</evidence>
<organism evidence="6 7">
    <name type="scientific">Keratinibaculum paraultunense</name>
    <dbReference type="NCBI Taxonomy" id="1278232"/>
    <lineage>
        <taxon>Bacteria</taxon>
        <taxon>Bacillati</taxon>
        <taxon>Bacillota</taxon>
        <taxon>Tissierellia</taxon>
        <taxon>Tissierellales</taxon>
        <taxon>Tepidimicrobiaceae</taxon>
        <taxon>Keratinibaculum</taxon>
    </lineage>
</organism>
<keyword evidence="6" id="KW-0808">Transferase</keyword>
<dbReference type="AlphaFoldDB" id="A0A4R3L269"/>
<evidence type="ECO:0000259" key="4">
    <source>
        <dbReference type="Pfam" id="PF00905"/>
    </source>
</evidence>
<dbReference type="InterPro" id="IPR036138">
    <property type="entry name" value="PBP_dimer_sf"/>
</dbReference>
<dbReference type="Pfam" id="PF03717">
    <property type="entry name" value="PBP_dimer"/>
    <property type="match status" value="1"/>
</dbReference>
<dbReference type="InterPro" id="IPR001460">
    <property type="entry name" value="PCN-bd_Tpept"/>
</dbReference>
<dbReference type="InterPro" id="IPR050515">
    <property type="entry name" value="Beta-lactam/transpept"/>
</dbReference>
<dbReference type="OrthoDB" id="2985542at2"/>
<dbReference type="GO" id="GO:0071555">
    <property type="term" value="P:cell wall organization"/>
    <property type="evidence" value="ECO:0007669"/>
    <property type="project" value="TreeGrafter"/>
</dbReference>
<proteinExistence type="inferred from homology"/>
<dbReference type="RefSeq" id="WP_132026043.1">
    <property type="nucleotide sequence ID" value="NZ_CP068564.1"/>
</dbReference>
<feature type="domain" description="Penicillin-binding protein transpeptidase" evidence="4">
    <location>
        <begin position="237"/>
        <end position="542"/>
    </location>
</feature>
<comment type="similarity">
    <text evidence="2">Belongs to the transpeptidase family.</text>
</comment>
<dbReference type="GO" id="GO:0016740">
    <property type="term" value="F:transferase activity"/>
    <property type="evidence" value="ECO:0007669"/>
    <property type="project" value="UniProtKB-KW"/>
</dbReference>
<feature type="domain" description="Penicillin-binding protein dimerisation" evidence="5">
    <location>
        <begin position="57"/>
        <end position="195"/>
    </location>
</feature>
<dbReference type="SUPFAM" id="SSF56601">
    <property type="entry name" value="beta-lactamase/transpeptidase-like"/>
    <property type="match status" value="1"/>
</dbReference>